<feature type="non-terminal residue" evidence="2">
    <location>
        <position position="1"/>
    </location>
</feature>
<gene>
    <name evidence="2" type="ORF">P7K49_021994</name>
</gene>
<sequence>PDLRVLPQLSPLAAPRPPGPGRARQQEALPLRARLPQLPLPSLAGGGESSFHSAFKFGDLGLAGPPCCG</sequence>
<feature type="non-terminal residue" evidence="2">
    <location>
        <position position="69"/>
    </location>
</feature>
<evidence type="ECO:0000313" key="2">
    <source>
        <dbReference type="EMBL" id="KAK2100646.1"/>
    </source>
</evidence>
<feature type="region of interest" description="Disordered" evidence="1">
    <location>
        <begin position="1"/>
        <end position="29"/>
    </location>
</feature>
<dbReference type="EMBL" id="JASSZA010000010">
    <property type="protein sequence ID" value="KAK2100646.1"/>
    <property type="molecule type" value="Genomic_DNA"/>
</dbReference>
<evidence type="ECO:0000313" key="3">
    <source>
        <dbReference type="Proteomes" id="UP001266305"/>
    </source>
</evidence>
<comment type="caution">
    <text evidence="2">The sequence shown here is derived from an EMBL/GenBank/DDBJ whole genome shotgun (WGS) entry which is preliminary data.</text>
</comment>
<accession>A0ABQ9UUA5</accession>
<reference evidence="2 3" key="1">
    <citation type="submission" date="2023-05" db="EMBL/GenBank/DDBJ databases">
        <title>B98-5 Cell Line De Novo Hybrid Assembly: An Optical Mapping Approach.</title>
        <authorList>
            <person name="Kananen K."/>
            <person name="Auerbach J.A."/>
            <person name="Kautto E."/>
            <person name="Blachly J.S."/>
        </authorList>
    </citation>
    <scope>NUCLEOTIDE SEQUENCE [LARGE SCALE GENOMIC DNA]</scope>
    <source>
        <strain evidence="2">B95-8</strain>
        <tissue evidence="2">Cell line</tissue>
    </source>
</reference>
<protein>
    <submittedName>
        <fullName evidence="2">Uncharacterized protein</fullName>
    </submittedName>
</protein>
<name>A0ABQ9UUA5_SAGOE</name>
<dbReference type="Proteomes" id="UP001266305">
    <property type="component" value="Unassembled WGS sequence"/>
</dbReference>
<organism evidence="2 3">
    <name type="scientific">Saguinus oedipus</name>
    <name type="common">Cotton-top tamarin</name>
    <name type="synonym">Oedipomidas oedipus</name>
    <dbReference type="NCBI Taxonomy" id="9490"/>
    <lineage>
        <taxon>Eukaryota</taxon>
        <taxon>Metazoa</taxon>
        <taxon>Chordata</taxon>
        <taxon>Craniata</taxon>
        <taxon>Vertebrata</taxon>
        <taxon>Euteleostomi</taxon>
        <taxon>Mammalia</taxon>
        <taxon>Eutheria</taxon>
        <taxon>Euarchontoglires</taxon>
        <taxon>Primates</taxon>
        <taxon>Haplorrhini</taxon>
        <taxon>Platyrrhini</taxon>
        <taxon>Cebidae</taxon>
        <taxon>Callitrichinae</taxon>
        <taxon>Saguinus</taxon>
    </lineage>
</organism>
<proteinExistence type="predicted"/>
<keyword evidence="3" id="KW-1185">Reference proteome</keyword>
<evidence type="ECO:0000256" key="1">
    <source>
        <dbReference type="SAM" id="MobiDB-lite"/>
    </source>
</evidence>